<evidence type="ECO:0000313" key="2">
    <source>
        <dbReference type="Proteomes" id="UP001178281"/>
    </source>
</evidence>
<dbReference type="RefSeq" id="WP_305111375.1">
    <property type="nucleotide sequence ID" value="NZ_JAUTIX010000003.1"/>
</dbReference>
<gene>
    <name evidence="1" type="ORF">Q7X28_11435</name>
</gene>
<accession>A0AA90SR34</accession>
<comment type="caution">
    <text evidence="1">The sequence shown here is derived from an EMBL/GenBank/DDBJ whole genome shotgun (WGS) entry which is preliminary data.</text>
</comment>
<organism evidence="1 2">
    <name type="scientific">Tsukamurella strandjordii</name>
    <dbReference type="NCBI Taxonomy" id="147577"/>
    <lineage>
        <taxon>Bacteria</taxon>
        <taxon>Bacillati</taxon>
        <taxon>Actinomycetota</taxon>
        <taxon>Actinomycetes</taxon>
        <taxon>Mycobacteriales</taxon>
        <taxon>Tsukamurellaceae</taxon>
        <taxon>Tsukamurella</taxon>
    </lineage>
</organism>
<dbReference type="AlphaFoldDB" id="A0AA90SR34"/>
<keyword evidence="2" id="KW-1185">Reference proteome</keyword>
<dbReference type="EMBL" id="JAUTIX010000003">
    <property type="protein sequence ID" value="MDP0398541.1"/>
    <property type="molecule type" value="Genomic_DNA"/>
</dbReference>
<name>A0AA90SR34_9ACTN</name>
<proteinExistence type="predicted"/>
<sequence length="178" mass="20096">MPRAYVTASQLAQQWGYPTSFVLSRMKRHKIPRSSKITPQLAFKITDGAVGVEEPDALVVEYLDRPALPVECLDTAEGLAALEKESKIRQARMLGVLNEWKANPESARYRAGRARWKAEDADAARSARAQRKRDQRARLEDEMLAYMESHTTDEESMTRALMIANARTAMREEARSSA</sequence>
<dbReference type="Proteomes" id="UP001178281">
    <property type="component" value="Unassembled WGS sequence"/>
</dbReference>
<evidence type="ECO:0000313" key="1">
    <source>
        <dbReference type="EMBL" id="MDP0398541.1"/>
    </source>
</evidence>
<protein>
    <submittedName>
        <fullName evidence="1">Uncharacterized protein</fullName>
    </submittedName>
</protein>
<reference evidence="1" key="1">
    <citation type="submission" date="2023-08" db="EMBL/GenBank/DDBJ databases">
        <title>The draft genome of Tsukamurella strandjordii strain 050030.</title>
        <authorList>
            <person name="Zhao F."/>
            <person name="Feng Y."/>
            <person name="Zong Z."/>
        </authorList>
    </citation>
    <scope>NUCLEOTIDE SEQUENCE</scope>
    <source>
        <strain evidence="1">050030</strain>
    </source>
</reference>